<sequence>MEFTAIEHRPLDPASRALIGALDRLEEIIDGEFAALEENRSFDVEAFNHRKSRSLLELSRLPVPTEAPDEVIRSRLPRLRSKLSRNQELLAIHLAAAREISDVLAQAMRDADSDGTYSAAIGGGAR</sequence>
<evidence type="ECO:0000313" key="1">
    <source>
        <dbReference type="EMBL" id="MQT12734.1"/>
    </source>
</evidence>
<dbReference type="Proteomes" id="UP000332515">
    <property type="component" value="Unassembled WGS sequence"/>
</dbReference>
<organism evidence="1 2">
    <name type="scientific">Segnochrobactrum spirostomi</name>
    <dbReference type="NCBI Taxonomy" id="2608987"/>
    <lineage>
        <taxon>Bacteria</taxon>
        <taxon>Pseudomonadati</taxon>
        <taxon>Pseudomonadota</taxon>
        <taxon>Alphaproteobacteria</taxon>
        <taxon>Hyphomicrobiales</taxon>
        <taxon>Segnochrobactraceae</taxon>
        <taxon>Segnochrobactrum</taxon>
    </lineage>
</organism>
<keyword evidence="2" id="KW-1185">Reference proteome</keyword>
<gene>
    <name evidence="1" type="ORF">F0357_08740</name>
</gene>
<name>A0A6A7Y182_9HYPH</name>
<evidence type="ECO:0008006" key="3">
    <source>
        <dbReference type="Google" id="ProtNLM"/>
    </source>
</evidence>
<dbReference type="EMBL" id="VWNA01000001">
    <property type="protein sequence ID" value="MQT12734.1"/>
    <property type="molecule type" value="Genomic_DNA"/>
</dbReference>
<accession>A0A6A7Y182</accession>
<dbReference type="AlphaFoldDB" id="A0A6A7Y182"/>
<protein>
    <recommendedName>
        <fullName evidence="3">Flagellar protein FlgN</fullName>
    </recommendedName>
</protein>
<proteinExistence type="predicted"/>
<comment type="caution">
    <text evidence="1">The sequence shown here is derived from an EMBL/GenBank/DDBJ whole genome shotgun (WGS) entry which is preliminary data.</text>
</comment>
<reference evidence="1 2" key="1">
    <citation type="submission" date="2019-09" db="EMBL/GenBank/DDBJ databases">
        <title>Segnochrobactrum spirostomi gen. nov., sp. nov., isolated from the ciliate Spirostomum cf. yagiui and description of a novel family, Segnochrobactraceae fam. nov. within the order Rhizobiales of the class Alphaproteobacteria.</title>
        <authorList>
            <person name="Akter S."/>
            <person name="Shazib S.U.A."/>
            <person name="Shin M.K."/>
        </authorList>
    </citation>
    <scope>NUCLEOTIDE SEQUENCE [LARGE SCALE GENOMIC DNA]</scope>
    <source>
        <strain evidence="1 2">Sp-1</strain>
    </source>
</reference>
<dbReference type="RefSeq" id="WP_153479967.1">
    <property type="nucleotide sequence ID" value="NZ_VWNA01000001.1"/>
</dbReference>
<evidence type="ECO:0000313" key="2">
    <source>
        <dbReference type="Proteomes" id="UP000332515"/>
    </source>
</evidence>